<gene>
    <name evidence="1" type="ORF">LJ725_22220</name>
</gene>
<dbReference type="Proteomes" id="UP001198862">
    <property type="component" value="Unassembled WGS sequence"/>
</dbReference>
<comment type="caution">
    <text evidence="1">The sequence shown here is derived from an EMBL/GenBank/DDBJ whole genome shotgun (WGS) entry which is preliminary data.</text>
</comment>
<organism evidence="1 2">
    <name type="scientific">Reyranella aquatilis</name>
    <dbReference type="NCBI Taxonomy" id="2035356"/>
    <lineage>
        <taxon>Bacteria</taxon>
        <taxon>Pseudomonadati</taxon>
        <taxon>Pseudomonadota</taxon>
        <taxon>Alphaproteobacteria</taxon>
        <taxon>Hyphomicrobiales</taxon>
        <taxon>Reyranellaceae</taxon>
        <taxon>Reyranella</taxon>
    </lineage>
</organism>
<protein>
    <submittedName>
        <fullName evidence="1">Uncharacterized protein</fullName>
    </submittedName>
</protein>
<name>A0ABS8L1M9_9HYPH</name>
<evidence type="ECO:0000313" key="1">
    <source>
        <dbReference type="EMBL" id="MCC8431701.1"/>
    </source>
</evidence>
<dbReference type="RefSeq" id="WP_230553130.1">
    <property type="nucleotide sequence ID" value="NZ_JAJISD010000011.1"/>
</dbReference>
<reference evidence="1 2" key="1">
    <citation type="submission" date="2021-11" db="EMBL/GenBank/DDBJ databases">
        <authorList>
            <person name="Lee D.-H."/>
            <person name="Kim S.-B."/>
        </authorList>
    </citation>
    <scope>NUCLEOTIDE SEQUENCE [LARGE SCALE GENOMIC DNA]</scope>
    <source>
        <strain evidence="1 2">KCTC 52223</strain>
    </source>
</reference>
<sequence length="228" mass="24839">MMTFSSRFGVACSTTAIMPARIIAGLFKLLRRPHIVGCVDGPSRGRLHGWAFDRRNPLQRLTVALQNPGGRRFVTLADRYRADVQRAGMGDGHCGFSLPIPASGEAAAVYVLQGRSTVELPPASIVAPAGSGAQKHRAASYELQIDSLFPGRISGWALDTARPELRRNLQLYCNGRFIGRQRATLYRAEVVDGRRDGYHGFCFPLPAGQITSLTIEDVALDASFVARL</sequence>
<keyword evidence="2" id="KW-1185">Reference proteome</keyword>
<evidence type="ECO:0000313" key="2">
    <source>
        <dbReference type="Proteomes" id="UP001198862"/>
    </source>
</evidence>
<accession>A0ABS8L1M9</accession>
<dbReference type="EMBL" id="JAJISD010000011">
    <property type="protein sequence ID" value="MCC8431701.1"/>
    <property type="molecule type" value="Genomic_DNA"/>
</dbReference>
<proteinExistence type="predicted"/>